<gene>
    <name evidence="2" type="ORF">HMPREF9248_0370</name>
</gene>
<keyword evidence="3" id="KW-1185">Reference proteome</keyword>
<keyword evidence="1" id="KW-0732">Signal</keyword>
<accession>A0ABP2J460</accession>
<dbReference type="Proteomes" id="UP000004431">
    <property type="component" value="Unassembled WGS sequence"/>
</dbReference>
<evidence type="ECO:0000313" key="2">
    <source>
        <dbReference type="EMBL" id="EFL43995.1"/>
    </source>
</evidence>
<evidence type="ECO:0008006" key="4">
    <source>
        <dbReference type="Google" id="ProtNLM"/>
    </source>
</evidence>
<comment type="caution">
    <text evidence="2">The sequence shown here is derived from an EMBL/GenBank/DDBJ whole genome shotgun (WGS) entry which is preliminary data.</text>
</comment>
<organism evidence="2 3">
    <name type="scientific">Fannyhessea vaginae PB189-T1-4</name>
    <dbReference type="NCBI Taxonomy" id="866774"/>
    <lineage>
        <taxon>Bacteria</taxon>
        <taxon>Bacillati</taxon>
        <taxon>Actinomycetota</taxon>
        <taxon>Coriobacteriia</taxon>
        <taxon>Coriobacteriales</taxon>
        <taxon>Atopobiaceae</taxon>
        <taxon>Fannyhessea</taxon>
    </lineage>
</organism>
<sequence>MLRATIMTIPTAAAAMSTRLHAPMPAHVPPAQSCIIRAFMRAGAHHARYLPQVRVLYMRYNSIQNPCCTALAQGLYRGVMLFCFE</sequence>
<feature type="signal peptide" evidence="1">
    <location>
        <begin position="1"/>
        <end position="22"/>
    </location>
</feature>
<reference evidence="2 3" key="1">
    <citation type="submission" date="2010-08" db="EMBL/GenBank/DDBJ databases">
        <authorList>
            <person name="Durkin A.S."/>
            <person name="Madupu R."/>
            <person name="Torralba M."/>
            <person name="Gillis M."/>
            <person name="Methe B."/>
            <person name="Sutton G."/>
            <person name="Nelson K.E."/>
        </authorList>
    </citation>
    <scope>NUCLEOTIDE SEQUENCE [LARGE SCALE GENOMIC DNA]</scope>
    <source>
        <strain evidence="2 3">PB189-T1-4</strain>
    </source>
</reference>
<evidence type="ECO:0000313" key="3">
    <source>
        <dbReference type="Proteomes" id="UP000004431"/>
    </source>
</evidence>
<protein>
    <recommendedName>
        <fullName evidence="4">Secreted protein</fullName>
    </recommendedName>
</protein>
<evidence type="ECO:0000256" key="1">
    <source>
        <dbReference type="SAM" id="SignalP"/>
    </source>
</evidence>
<name>A0ABP2J460_9ACTN</name>
<proteinExistence type="predicted"/>
<dbReference type="EMBL" id="AEDQ01000022">
    <property type="protein sequence ID" value="EFL43995.1"/>
    <property type="molecule type" value="Genomic_DNA"/>
</dbReference>
<feature type="chain" id="PRO_5046378190" description="Secreted protein" evidence="1">
    <location>
        <begin position="23"/>
        <end position="85"/>
    </location>
</feature>